<organism evidence="10 11">
    <name type="scientific">Olsenella uli (strain ATCC 49627 / DSM 7084 / CCUG 31166 / CIP 109912 / JCM 12494 / LMG 11480 / NCIMB 702895 / VPI D76D-27C)</name>
    <name type="common">Lactobacillus uli</name>
    <dbReference type="NCBI Taxonomy" id="633147"/>
    <lineage>
        <taxon>Bacteria</taxon>
        <taxon>Bacillati</taxon>
        <taxon>Actinomycetota</taxon>
        <taxon>Coriobacteriia</taxon>
        <taxon>Coriobacteriales</taxon>
        <taxon>Atopobiaceae</taxon>
        <taxon>Olsenella</taxon>
    </lineage>
</organism>
<dbReference type="KEGG" id="ols:Olsu_1258"/>
<evidence type="ECO:0000259" key="9">
    <source>
        <dbReference type="Pfam" id="PF00266"/>
    </source>
</evidence>
<keyword evidence="6" id="KW-0408">Iron</keyword>
<evidence type="ECO:0000256" key="7">
    <source>
        <dbReference type="ARBA" id="ARBA00023014"/>
    </source>
</evidence>
<dbReference type="AlphaFoldDB" id="E1QW61"/>
<proteinExistence type="inferred from homology"/>
<dbReference type="STRING" id="633147.Olsu_1258"/>
<dbReference type="Pfam" id="PF00266">
    <property type="entry name" value="Aminotran_5"/>
    <property type="match status" value="1"/>
</dbReference>
<dbReference type="EMBL" id="CP002106">
    <property type="protein sequence ID" value="ADK68364.1"/>
    <property type="molecule type" value="Genomic_DNA"/>
</dbReference>
<dbReference type="eggNOG" id="COG1104">
    <property type="taxonomic scope" value="Bacteria"/>
</dbReference>
<dbReference type="GO" id="GO:0046872">
    <property type="term" value="F:metal ion binding"/>
    <property type="evidence" value="ECO:0007669"/>
    <property type="project" value="UniProtKB-KW"/>
</dbReference>
<evidence type="ECO:0000313" key="11">
    <source>
        <dbReference type="Proteomes" id="UP000000333"/>
    </source>
</evidence>
<dbReference type="InterPro" id="IPR015424">
    <property type="entry name" value="PyrdxlP-dep_Trfase"/>
</dbReference>
<dbReference type="PATRIC" id="fig|633147.7.peg.273"/>
<sequence>MRAYLDYAAATPMAPEAVRALLPYLSERYYNPSAPYAAAREVHAELEDARAALARTIGARPANVVLTAGATEANNLAFAATSGRVVTDAIEHESVLACAAARHGDASGAASDGRPAFGNRPASVVSVARDGRVDAADVAAALTPDTELVSVALANGEIGTLQPVREISRVVAAERRRRLEAGERRQILLHTDASQAAGHVSVNVSSLGVDLMTLSAAKVYGPKQVGLLYASDVVRLRPLVRGGGQEGGVRSGTENVAGVVAFAAALARAEELRPQESRRLADLRERLLRHVLADFPWAVVSGPSKGKRRLPGLLHISFPGIEARRLVILLERQGVSVGTGSACAASHMRVSHVLRAIGLPDGVAEGSLRLTLGRPSTAGEVDYAAGCLAAAVRAELARQAVTEAEAHARARRLMGGA</sequence>
<comment type="similarity">
    <text evidence="2">Belongs to the class-V pyridoxal-phosphate-dependent aminotransferase family. NifS/IscS subfamily.</text>
</comment>
<keyword evidence="3 10" id="KW-0808">Transferase</keyword>
<dbReference type="Proteomes" id="UP000000333">
    <property type="component" value="Chromosome"/>
</dbReference>
<accession>E1QW61</accession>
<gene>
    <name evidence="10" type="ordered locus">Olsu_1258</name>
</gene>
<dbReference type="GO" id="GO:0051536">
    <property type="term" value="F:iron-sulfur cluster binding"/>
    <property type="evidence" value="ECO:0007669"/>
    <property type="project" value="UniProtKB-KW"/>
</dbReference>
<keyword evidence="4" id="KW-0479">Metal-binding</keyword>
<dbReference type="RefSeq" id="WP_013252116.1">
    <property type="nucleotide sequence ID" value="NC_014363.1"/>
</dbReference>
<dbReference type="EC" id="2.8.1.7" evidence="10"/>
<dbReference type="PANTHER" id="PTHR11601:SF34">
    <property type="entry name" value="CYSTEINE DESULFURASE"/>
    <property type="match status" value="1"/>
</dbReference>
<dbReference type="Gene3D" id="3.40.640.10">
    <property type="entry name" value="Type I PLP-dependent aspartate aminotransferase-like (Major domain)"/>
    <property type="match status" value="1"/>
</dbReference>
<evidence type="ECO:0000256" key="5">
    <source>
        <dbReference type="ARBA" id="ARBA00022898"/>
    </source>
</evidence>
<dbReference type="InterPro" id="IPR015422">
    <property type="entry name" value="PyrdxlP-dep_Trfase_small"/>
</dbReference>
<name>E1QW61_OLSUV</name>
<comment type="cofactor">
    <cofactor evidence="1">
        <name>pyridoxal 5'-phosphate</name>
        <dbReference type="ChEBI" id="CHEBI:597326"/>
    </cofactor>
</comment>
<keyword evidence="11" id="KW-1185">Reference proteome</keyword>
<comment type="catalytic activity">
    <reaction evidence="8">
        <text>(sulfur carrier)-H + L-cysteine = (sulfur carrier)-SH + L-alanine</text>
        <dbReference type="Rhea" id="RHEA:43892"/>
        <dbReference type="Rhea" id="RHEA-COMP:14737"/>
        <dbReference type="Rhea" id="RHEA-COMP:14739"/>
        <dbReference type="ChEBI" id="CHEBI:29917"/>
        <dbReference type="ChEBI" id="CHEBI:35235"/>
        <dbReference type="ChEBI" id="CHEBI:57972"/>
        <dbReference type="ChEBI" id="CHEBI:64428"/>
        <dbReference type="EC" id="2.8.1.7"/>
    </reaction>
</comment>
<dbReference type="GeneID" id="78512667"/>
<protein>
    <submittedName>
        <fullName evidence="10">Cysteine desulfurase</fullName>
        <ecNumber evidence="10">2.8.1.7</ecNumber>
    </submittedName>
</protein>
<dbReference type="HOGENOM" id="CLU_003433_0_0_11"/>
<dbReference type="OrthoDB" id="9808002at2"/>
<dbReference type="InterPro" id="IPR016454">
    <property type="entry name" value="Cysteine_dSase"/>
</dbReference>
<reference evidence="10 11" key="1">
    <citation type="journal article" date="2010" name="Stand. Genomic Sci.">
        <title>Complete genome sequence of Olsenella uli type strain (VPI D76D-27C).</title>
        <authorList>
            <person name="Goker M."/>
            <person name="Held B."/>
            <person name="Lucas S."/>
            <person name="Nolan M."/>
            <person name="Yasawong M."/>
            <person name="Glavina Del Rio T."/>
            <person name="Tice H."/>
            <person name="Cheng J.F."/>
            <person name="Bruce D."/>
            <person name="Detter J.C."/>
            <person name="Tapia R."/>
            <person name="Han C."/>
            <person name="Goodwin L."/>
            <person name="Pitluck S."/>
            <person name="Liolios K."/>
            <person name="Ivanova N."/>
            <person name="Mavromatis K."/>
            <person name="Mikhailova N."/>
            <person name="Pati A."/>
            <person name="Chen A."/>
            <person name="Palaniappan K."/>
            <person name="Land M."/>
            <person name="Hauser L."/>
            <person name="Chang Y.J."/>
            <person name="Jeffries C.D."/>
            <person name="Rohde M."/>
            <person name="Sikorski J."/>
            <person name="Pukall R."/>
            <person name="Woyke T."/>
            <person name="Bristow J."/>
            <person name="Eisen J.A."/>
            <person name="Markowitz V."/>
            <person name="Hugenholtz P."/>
            <person name="Kyrpides N.C."/>
            <person name="Klenk H.P."/>
            <person name="Lapidus A."/>
        </authorList>
    </citation>
    <scope>NUCLEOTIDE SEQUENCE [LARGE SCALE GENOMIC DNA]</scope>
    <source>
        <strain evidence="11">ATCC 49627 / DSM 7084 / CIP 109912 / JCM 12494 / NCIMB 702895 / VPI D76D-27C</strain>
    </source>
</reference>
<dbReference type="Gene3D" id="3.90.1150.10">
    <property type="entry name" value="Aspartate Aminotransferase, domain 1"/>
    <property type="match status" value="1"/>
</dbReference>
<evidence type="ECO:0000256" key="2">
    <source>
        <dbReference type="ARBA" id="ARBA00006490"/>
    </source>
</evidence>
<feature type="domain" description="Aminotransferase class V" evidence="9">
    <location>
        <begin position="4"/>
        <end position="382"/>
    </location>
</feature>
<dbReference type="PIRSF" id="PIRSF005572">
    <property type="entry name" value="NifS"/>
    <property type="match status" value="1"/>
</dbReference>
<dbReference type="GO" id="GO:0031071">
    <property type="term" value="F:cysteine desulfurase activity"/>
    <property type="evidence" value="ECO:0007669"/>
    <property type="project" value="UniProtKB-EC"/>
</dbReference>
<dbReference type="InterPro" id="IPR000192">
    <property type="entry name" value="Aminotrans_V_dom"/>
</dbReference>
<keyword evidence="7" id="KW-0411">Iron-sulfur</keyword>
<dbReference type="Gene3D" id="1.10.260.50">
    <property type="match status" value="1"/>
</dbReference>
<evidence type="ECO:0000313" key="10">
    <source>
        <dbReference type="EMBL" id="ADK68364.1"/>
    </source>
</evidence>
<evidence type="ECO:0000256" key="8">
    <source>
        <dbReference type="ARBA" id="ARBA00050776"/>
    </source>
</evidence>
<evidence type="ECO:0000256" key="3">
    <source>
        <dbReference type="ARBA" id="ARBA00022679"/>
    </source>
</evidence>
<evidence type="ECO:0000256" key="1">
    <source>
        <dbReference type="ARBA" id="ARBA00001933"/>
    </source>
</evidence>
<dbReference type="SUPFAM" id="SSF53383">
    <property type="entry name" value="PLP-dependent transferases"/>
    <property type="match status" value="1"/>
</dbReference>
<evidence type="ECO:0000256" key="6">
    <source>
        <dbReference type="ARBA" id="ARBA00023004"/>
    </source>
</evidence>
<keyword evidence="5" id="KW-0663">Pyridoxal phosphate</keyword>
<dbReference type="PANTHER" id="PTHR11601">
    <property type="entry name" value="CYSTEINE DESULFURYLASE FAMILY MEMBER"/>
    <property type="match status" value="1"/>
</dbReference>
<evidence type="ECO:0000256" key="4">
    <source>
        <dbReference type="ARBA" id="ARBA00022723"/>
    </source>
</evidence>
<dbReference type="InterPro" id="IPR015421">
    <property type="entry name" value="PyrdxlP-dep_Trfase_major"/>
</dbReference>